<feature type="non-terminal residue" evidence="1">
    <location>
        <position position="1"/>
    </location>
</feature>
<dbReference type="EMBL" id="UOEI01000557">
    <property type="protein sequence ID" value="VAW07900.1"/>
    <property type="molecule type" value="Genomic_DNA"/>
</dbReference>
<reference evidence="1" key="1">
    <citation type="submission" date="2018-06" db="EMBL/GenBank/DDBJ databases">
        <authorList>
            <person name="Zhirakovskaya E."/>
        </authorList>
    </citation>
    <scope>NUCLEOTIDE SEQUENCE</scope>
</reference>
<dbReference type="AlphaFoldDB" id="A0A3B0STU3"/>
<gene>
    <name evidence="1" type="ORF">MNBD_ACTINO01-897</name>
</gene>
<name>A0A3B0STU3_9ZZZZ</name>
<evidence type="ECO:0000313" key="1">
    <source>
        <dbReference type="EMBL" id="VAW07900.1"/>
    </source>
</evidence>
<sequence>SVESSWQSASCVIFMMRMNQMEGLSSIPEHGHSVPWRLGEAVASYK</sequence>
<proteinExistence type="predicted"/>
<protein>
    <submittedName>
        <fullName evidence="1">Uncharacterized protein</fullName>
    </submittedName>
</protein>
<organism evidence="1">
    <name type="scientific">hydrothermal vent metagenome</name>
    <dbReference type="NCBI Taxonomy" id="652676"/>
    <lineage>
        <taxon>unclassified sequences</taxon>
        <taxon>metagenomes</taxon>
        <taxon>ecological metagenomes</taxon>
    </lineage>
</organism>
<accession>A0A3B0STU3</accession>